<name>A0A842HUE8_9SPHN</name>
<reference evidence="3 4" key="1">
    <citation type="submission" date="2020-08" db="EMBL/GenBank/DDBJ databases">
        <title>Draft genome sequence of Parasphingopyxis sp. GrpM-11.</title>
        <authorList>
            <person name="Oh J."/>
            <person name="Roh D.-H."/>
        </authorList>
    </citation>
    <scope>NUCLEOTIDE SEQUENCE [LARGE SCALE GENOMIC DNA]</scope>
    <source>
        <strain evidence="3 4">GrpM-11</strain>
    </source>
</reference>
<dbReference type="Pfam" id="PF07859">
    <property type="entry name" value="Abhydrolase_3"/>
    <property type="match status" value="1"/>
</dbReference>
<proteinExistence type="predicted"/>
<evidence type="ECO:0000256" key="1">
    <source>
        <dbReference type="ARBA" id="ARBA00022801"/>
    </source>
</evidence>
<dbReference type="InterPro" id="IPR013094">
    <property type="entry name" value="AB_hydrolase_3"/>
</dbReference>
<sequence length="290" mass="30748">MLPKAIRNQIEALGPDLNPDMMHGTQGLIAGLHGEPDPATKIVRDLAYGPDERHKVDIFAKDGAADAPVLVFVHGGGFVMGDKRSEGTPFYDNIGQFAAANGWIGATITYRLAPANPWPAGPEDLATLVGWLRANIADHGGNPDKIFLMGQSAGAVHVASYAALSRFHGADGAGIAGALMISCIYDVEAAHANQFHIAYYGEDKAAYAECSTVEGLIEADIPFLASVSEFDIEDFQKQAADFVGRYGKARGAYPRMLYLEGHNHLSPALAVGSSADSLGPEIRAFVEAHS</sequence>
<dbReference type="PANTHER" id="PTHR48081:SF33">
    <property type="entry name" value="KYNURENINE FORMAMIDASE"/>
    <property type="match status" value="1"/>
</dbReference>
<dbReference type="EMBL" id="JACJVJ010000001">
    <property type="protein sequence ID" value="MBC2776011.1"/>
    <property type="molecule type" value="Genomic_DNA"/>
</dbReference>
<dbReference type="RefSeq" id="WP_185799331.1">
    <property type="nucleotide sequence ID" value="NZ_JACJVJ010000001.1"/>
</dbReference>
<dbReference type="Proteomes" id="UP000564378">
    <property type="component" value="Unassembled WGS sequence"/>
</dbReference>
<feature type="domain" description="Alpha/beta hydrolase fold-3" evidence="2">
    <location>
        <begin position="70"/>
        <end position="196"/>
    </location>
</feature>
<accession>A0A842HUE8</accession>
<keyword evidence="4" id="KW-1185">Reference proteome</keyword>
<dbReference type="Gene3D" id="3.40.50.1820">
    <property type="entry name" value="alpha/beta hydrolase"/>
    <property type="match status" value="1"/>
</dbReference>
<dbReference type="InterPro" id="IPR029058">
    <property type="entry name" value="AB_hydrolase_fold"/>
</dbReference>
<organism evidence="3 4">
    <name type="scientific">Parasphingopyxis marina</name>
    <dbReference type="NCBI Taxonomy" id="2761622"/>
    <lineage>
        <taxon>Bacteria</taxon>
        <taxon>Pseudomonadati</taxon>
        <taxon>Pseudomonadota</taxon>
        <taxon>Alphaproteobacteria</taxon>
        <taxon>Sphingomonadales</taxon>
        <taxon>Sphingomonadaceae</taxon>
        <taxon>Parasphingopyxis</taxon>
    </lineage>
</organism>
<gene>
    <name evidence="3" type="ORF">H6P80_00095</name>
</gene>
<protein>
    <submittedName>
        <fullName evidence="3">Alpha/beta hydrolase</fullName>
    </submittedName>
</protein>
<dbReference type="InterPro" id="IPR050300">
    <property type="entry name" value="GDXG_lipolytic_enzyme"/>
</dbReference>
<dbReference type="GO" id="GO:0016787">
    <property type="term" value="F:hydrolase activity"/>
    <property type="evidence" value="ECO:0007669"/>
    <property type="project" value="UniProtKB-KW"/>
</dbReference>
<keyword evidence="1 3" id="KW-0378">Hydrolase</keyword>
<evidence type="ECO:0000313" key="4">
    <source>
        <dbReference type="Proteomes" id="UP000564378"/>
    </source>
</evidence>
<dbReference type="PANTHER" id="PTHR48081">
    <property type="entry name" value="AB HYDROLASE SUPERFAMILY PROTEIN C4A8.06C"/>
    <property type="match status" value="1"/>
</dbReference>
<evidence type="ECO:0000259" key="2">
    <source>
        <dbReference type="Pfam" id="PF07859"/>
    </source>
</evidence>
<dbReference type="AlphaFoldDB" id="A0A842HUE8"/>
<comment type="caution">
    <text evidence="3">The sequence shown here is derived from an EMBL/GenBank/DDBJ whole genome shotgun (WGS) entry which is preliminary data.</text>
</comment>
<dbReference type="SUPFAM" id="SSF53474">
    <property type="entry name" value="alpha/beta-Hydrolases"/>
    <property type="match status" value="1"/>
</dbReference>
<evidence type="ECO:0000313" key="3">
    <source>
        <dbReference type="EMBL" id="MBC2776011.1"/>
    </source>
</evidence>